<feature type="region of interest" description="Disordered" evidence="1">
    <location>
        <begin position="82"/>
        <end position="105"/>
    </location>
</feature>
<proteinExistence type="predicted"/>
<protein>
    <submittedName>
        <fullName evidence="2">Uncharacterized protein</fullName>
    </submittedName>
</protein>
<sequence>MLEAANKSAHSDITDNRLPLQICEIQTNQGRRSHCKTAQNLTTNHYEQKQYATVTERGSKGGDVAINIGSRNGWLSVGTAMNESNRRVESSEKTIQERRERKSPTMLPRKQDLNQLMETLGNAGKPVMSIDKICAEDHILSSFPAMMQIHVDFSMFELIAGAIAQFLGFHVRYDFKRHHRHCWSGSINSTNSQPKTLRFAQRKELEWKEKP</sequence>
<feature type="compositionally biased region" description="Basic and acidic residues" evidence="1">
    <location>
        <begin position="84"/>
        <end position="103"/>
    </location>
</feature>
<dbReference type="AlphaFoldDB" id="A5BHN6"/>
<evidence type="ECO:0000256" key="1">
    <source>
        <dbReference type="SAM" id="MobiDB-lite"/>
    </source>
</evidence>
<accession>A5BHN6</accession>
<dbReference type="EMBL" id="AM459847">
    <property type="protein sequence ID" value="CAN74587.1"/>
    <property type="molecule type" value="Genomic_DNA"/>
</dbReference>
<name>A5BHN6_VITVI</name>
<organism evidence="2">
    <name type="scientific">Vitis vinifera</name>
    <name type="common">Grape</name>
    <dbReference type="NCBI Taxonomy" id="29760"/>
    <lineage>
        <taxon>Eukaryota</taxon>
        <taxon>Viridiplantae</taxon>
        <taxon>Streptophyta</taxon>
        <taxon>Embryophyta</taxon>
        <taxon>Tracheophyta</taxon>
        <taxon>Spermatophyta</taxon>
        <taxon>Magnoliopsida</taxon>
        <taxon>eudicotyledons</taxon>
        <taxon>Gunneridae</taxon>
        <taxon>Pentapetalae</taxon>
        <taxon>rosids</taxon>
        <taxon>Vitales</taxon>
        <taxon>Vitaceae</taxon>
        <taxon>Viteae</taxon>
        <taxon>Vitis</taxon>
    </lineage>
</organism>
<reference evidence="2" key="1">
    <citation type="journal article" date="2007" name="PLoS ONE">
        <title>The first genome sequence of an elite grapevine cultivar (Pinot noir Vitis vinifera L.): coping with a highly heterozygous genome.</title>
        <authorList>
            <person name="Velasco R."/>
            <person name="Zharkikh A."/>
            <person name="Troggio M."/>
            <person name="Cartwright D.A."/>
            <person name="Cestaro A."/>
            <person name="Pruss D."/>
            <person name="Pindo M."/>
            <person name="FitzGerald L.M."/>
            <person name="Vezzulli S."/>
            <person name="Reid J."/>
            <person name="Malacarne G."/>
            <person name="Iliev D."/>
            <person name="Coppola G."/>
            <person name="Wardell B."/>
            <person name="Micheletti D."/>
            <person name="Macalma T."/>
            <person name="Facci M."/>
            <person name="Mitchell J.T."/>
            <person name="Perazzolli M."/>
            <person name="Eldredge G."/>
            <person name="Gatto P."/>
            <person name="Oyzerski R."/>
            <person name="Moretto M."/>
            <person name="Gutin N."/>
            <person name="Stefanini M."/>
            <person name="Chen Y."/>
            <person name="Segala C."/>
            <person name="Davenport C."/>
            <person name="Dematte L."/>
            <person name="Mraz A."/>
            <person name="Battilana J."/>
            <person name="Stormo K."/>
            <person name="Costa F."/>
            <person name="Tao Q."/>
            <person name="Si-Ammour A."/>
            <person name="Harkins T."/>
            <person name="Lackey A."/>
            <person name="Perbost C."/>
            <person name="Taillon B."/>
            <person name="Stella A."/>
            <person name="Solovyev V."/>
            <person name="Fawcett J.A."/>
            <person name="Sterck L."/>
            <person name="Vandepoele K."/>
            <person name="Grando S.M."/>
            <person name="Toppo S."/>
            <person name="Moser C."/>
            <person name="Lanchbury J."/>
            <person name="Bogden R."/>
            <person name="Skolnick M."/>
            <person name="Sgaramella V."/>
            <person name="Bhatnagar S.K."/>
            <person name="Fontana P."/>
            <person name="Gutin A."/>
            <person name="Van de Peer Y."/>
            <person name="Salamini F."/>
            <person name="Viola R."/>
        </authorList>
    </citation>
    <scope>NUCLEOTIDE SEQUENCE</scope>
</reference>
<gene>
    <name evidence="2" type="ORF">VITISV_041990</name>
</gene>
<evidence type="ECO:0000313" key="2">
    <source>
        <dbReference type="EMBL" id="CAN74587.1"/>
    </source>
</evidence>